<dbReference type="SUPFAM" id="SSF48371">
    <property type="entry name" value="ARM repeat"/>
    <property type="match status" value="1"/>
</dbReference>
<gene>
    <name evidence="1" type="ORF">B7O98_04070</name>
</gene>
<accession>A0A2R7Y7T5</accession>
<dbReference type="AlphaFoldDB" id="A0A2R7Y7T5"/>
<dbReference type="Proteomes" id="UP000244093">
    <property type="component" value="Unassembled WGS sequence"/>
</dbReference>
<dbReference type="InterPro" id="IPR016024">
    <property type="entry name" value="ARM-type_fold"/>
</dbReference>
<dbReference type="PROSITE" id="PS51257">
    <property type="entry name" value="PROKAR_LIPOPROTEIN"/>
    <property type="match status" value="1"/>
</dbReference>
<reference evidence="1 2" key="1">
    <citation type="journal article" date="2018" name="Syst. Appl. Microbiol.">
        <title>A new symbiotic nanoarchaeote (Candidatus Nanoclepta minutus) and its host (Zestosphaera tikiterensis gen. nov., sp. nov.) from a New Zealand hot spring.</title>
        <authorList>
            <person name="St John E."/>
            <person name="Liu Y."/>
            <person name="Podar M."/>
            <person name="Stott M.B."/>
            <person name="Meneghin J."/>
            <person name="Chen Z."/>
            <person name="Lagutin K."/>
            <person name="Mitchell K."/>
            <person name="Reysenbach A.L."/>
        </authorList>
    </citation>
    <scope>NUCLEOTIDE SEQUENCE [LARGE SCALE GENOMIC DNA]</scope>
    <source>
        <strain evidence="1">NZ3</strain>
    </source>
</reference>
<dbReference type="EMBL" id="NBVN01000002">
    <property type="protein sequence ID" value="PUA33601.1"/>
    <property type="molecule type" value="Genomic_DNA"/>
</dbReference>
<organism evidence="1 2">
    <name type="scientific">Zestosphaera tikiterensis</name>
    <dbReference type="NCBI Taxonomy" id="1973259"/>
    <lineage>
        <taxon>Archaea</taxon>
        <taxon>Thermoproteota</taxon>
        <taxon>Thermoprotei</taxon>
        <taxon>Desulfurococcales</taxon>
        <taxon>Desulfurococcaceae</taxon>
        <taxon>Zestosphaera</taxon>
    </lineage>
</organism>
<sequence length="282" mass="32450">MLKVRTSLLTHLKSPPHYKIRYSGVSVSLTGCAEVSDSKRRRVKAYVNALGELVNSEKPTRELAVELVKKYLNEAKVEPFRGASKPADIYEKELISIYVIATRGLKMFEDYRDFLIKVFEPEVKYEEVLHVLLSINNNNVREEVLKILPNFSEADIAKVLRLALTLYYLDFEPFETTLKALKKLYAAFPEQEDTLRRFAKFIVSVKLAEEIRHGLIKNRVDKEIRKQLISLETGIPKTTPSDDYVRKIADEVFEIDKEVLDKIFKEVGEPNTAEANTLPNQQ</sequence>
<protein>
    <recommendedName>
        <fullName evidence="3">DUF2192 domain-containing protein</fullName>
    </recommendedName>
</protein>
<proteinExistence type="predicted"/>
<name>A0A2R7Y7T5_9CREN</name>
<dbReference type="InterPro" id="IPR018693">
    <property type="entry name" value="DUF2192"/>
</dbReference>
<evidence type="ECO:0000313" key="2">
    <source>
        <dbReference type="Proteomes" id="UP000244093"/>
    </source>
</evidence>
<dbReference type="Pfam" id="PF09958">
    <property type="entry name" value="DUF2192"/>
    <property type="match status" value="1"/>
</dbReference>
<comment type="caution">
    <text evidence="1">The sequence shown here is derived from an EMBL/GenBank/DDBJ whole genome shotgun (WGS) entry which is preliminary data.</text>
</comment>
<evidence type="ECO:0000313" key="1">
    <source>
        <dbReference type="EMBL" id="PUA33601.1"/>
    </source>
</evidence>
<evidence type="ECO:0008006" key="3">
    <source>
        <dbReference type="Google" id="ProtNLM"/>
    </source>
</evidence>